<reference evidence="1" key="1">
    <citation type="submission" date="2014-09" db="EMBL/GenBank/DDBJ databases">
        <authorList>
            <person name="Magalhaes I.L.F."/>
            <person name="Oliveira U."/>
            <person name="Santos F.R."/>
            <person name="Vidigal T.H.D.A."/>
            <person name="Brescovit A.D."/>
            <person name="Santos A.J."/>
        </authorList>
    </citation>
    <scope>NUCLEOTIDE SEQUENCE</scope>
    <source>
        <tissue evidence="1">Shoot tissue taken approximately 20 cm above the soil surface</tissue>
    </source>
</reference>
<organism evidence="1">
    <name type="scientific">Arundo donax</name>
    <name type="common">Giant reed</name>
    <name type="synonym">Donax arundinaceus</name>
    <dbReference type="NCBI Taxonomy" id="35708"/>
    <lineage>
        <taxon>Eukaryota</taxon>
        <taxon>Viridiplantae</taxon>
        <taxon>Streptophyta</taxon>
        <taxon>Embryophyta</taxon>
        <taxon>Tracheophyta</taxon>
        <taxon>Spermatophyta</taxon>
        <taxon>Magnoliopsida</taxon>
        <taxon>Liliopsida</taxon>
        <taxon>Poales</taxon>
        <taxon>Poaceae</taxon>
        <taxon>PACMAD clade</taxon>
        <taxon>Arundinoideae</taxon>
        <taxon>Arundineae</taxon>
        <taxon>Arundo</taxon>
    </lineage>
</organism>
<reference evidence="1" key="2">
    <citation type="journal article" date="2015" name="Data Brief">
        <title>Shoot transcriptome of the giant reed, Arundo donax.</title>
        <authorList>
            <person name="Barrero R.A."/>
            <person name="Guerrero F.D."/>
            <person name="Moolhuijzen P."/>
            <person name="Goolsby J.A."/>
            <person name="Tidwell J."/>
            <person name="Bellgard S.E."/>
            <person name="Bellgard M.I."/>
        </authorList>
    </citation>
    <scope>NUCLEOTIDE SEQUENCE</scope>
    <source>
        <tissue evidence="1">Shoot tissue taken approximately 20 cm above the soil surface</tissue>
    </source>
</reference>
<protein>
    <submittedName>
        <fullName evidence="1">Uncharacterized protein</fullName>
    </submittedName>
</protein>
<accession>A0A0A9AHX1</accession>
<name>A0A0A9AHX1_ARUDO</name>
<dbReference type="EMBL" id="GBRH01246616">
    <property type="protein sequence ID" value="JAD51279.1"/>
    <property type="molecule type" value="Transcribed_RNA"/>
</dbReference>
<evidence type="ECO:0000313" key="1">
    <source>
        <dbReference type="EMBL" id="JAD51279.1"/>
    </source>
</evidence>
<proteinExistence type="predicted"/>
<dbReference type="AlphaFoldDB" id="A0A0A9AHX1"/>
<sequence>MPSSTETALHVLSFSSIRPKTFRFQNLSLQL</sequence>